<comment type="caution">
    <text evidence="8">The sequence shown here is derived from an EMBL/GenBank/DDBJ whole genome shotgun (WGS) entry which is preliminary data.</text>
</comment>
<dbReference type="OrthoDB" id="5086500at2759"/>
<keyword evidence="4" id="KW-0256">Endoplasmic reticulum</keyword>
<dbReference type="PANTHER" id="PTHR48182">
    <property type="entry name" value="PROTEIN SERAC1"/>
    <property type="match status" value="1"/>
</dbReference>
<evidence type="ECO:0000256" key="6">
    <source>
        <dbReference type="ARBA" id="ARBA00023136"/>
    </source>
</evidence>
<accession>A0A3A2ZS80</accession>
<name>A0A3A2ZS80_9EURO</name>
<dbReference type="STRING" id="2070753.A0A3A2ZS80"/>
<evidence type="ECO:0000313" key="9">
    <source>
        <dbReference type="Proteomes" id="UP000266188"/>
    </source>
</evidence>
<keyword evidence="9" id="KW-1185">Reference proteome</keyword>
<gene>
    <name evidence="8" type="ORF">PHISCL_01693</name>
</gene>
<dbReference type="PANTHER" id="PTHR48182:SF2">
    <property type="entry name" value="PROTEIN SERAC1"/>
    <property type="match status" value="1"/>
</dbReference>
<reference evidence="9" key="1">
    <citation type="submission" date="2017-02" db="EMBL/GenBank/DDBJ databases">
        <authorList>
            <person name="Tafer H."/>
            <person name="Lopandic K."/>
        </authorList>
    </citation>
    <scope>NUCLEOTIDE SEQUENCE [LARGE SCALE GENOMIC DNA]</scope>
    <source>
        <strain evidence="9">CBS 366.77</strain>
    </source>
</reference>
<protein>
    <submittedName>
        <fullName evidence="8">Uncharacterized protein</fullName>
    </submittedName>
</protein>
<evidence type="ECO:0000256" key="4">
    <source>
        <dbReference type="ARBA" id="ARBA00022824"/>
    </source>
</evidence>
<dbReference type="EMBL" id="MVGC01000032">
    <property type="protein sequence ID" value="RJE26008.1"/>
    <property type="molecule type" value="Genomic_DNA"/>
</dbReference>
<feature type="signal peptide" evidence="7">
    <location>
        <begin position="1"/>
        <end position="19"/>
    </location>
</feature>
<dbReference type="Proteomes" id="UP000266188">
    <property type="component" value="Unassembled WGS sequence"/>
</dbReference>
<evidence type="ECO:0000256" key="2">
    <source>
        <dbReference type="ARBA" id="ARBA00004240"/>
    </source>
</evidence>
<dbReference type="GO" id="GO:0005739">
    <property type="term" value="C:mitochondrion"/>
    <property type="evidence" value="ECO:0007669"/>
    <property type="project" value="UniProtKB-SubCell"/>
</dbReference>
<keyword evidence="6" id="KW-0472">Membrane</keyword>
<evidence type="ECO:0000256" key="7">
    <source>
        <dbReference type="SAM" id="SignalP"/>
    </source>
</evidence>
<evidence type="ECO:0000256" key="5">
    <source>
        <dbReference type="ARBA" id="ARBA00023128"/>
    </source>
</evidence>
<proteinExistence type="predicted"/>
<evidence type="ECO:0000313" key="8">
    <source>
        <dbReference type="EMBL" id="RJE26008.1"/>
    </source>
</evidence>
<dbReference type="AlphaFoldDB" id="A0A3A2ZS80"/>
<dbReference type="GO" id="GO:0016020">
    <property type="term" value="C:membrane"/>
    <property type="evidence" value="ECO:0007669"/>
    <property type="project" value="UniProtKB-SubCell"/>
</dbReference>
<sequence>MSTFVQIMILQFLVSWAKLQHISLYQAKMTLGLQHLRELNSPGSEDQGGGCTDADIVAVHGLNEDSIAAWTEPDSGVLWLRGLVPMHIPKVRVLSFGYDGSPILFDDVRIVDKIQSLAVTLVADLAADRSLENCEHRPIIFVCHGLGE</sequence>
<keyword evidence="5" id="KW-0496">Mitochondrion</keyword>
<evidence type="ECO:0000256" key="1">
    <source>
        <dbReference type="ARBA" id="ARBA00004173"/>
    </source>
</evidence>
<dbReference type="InterPro" id="IPR052374">
    <property type="entry name" value="SERAC1"/>
</dbReference>
<keyword evidence="7" id="KW-0732">Signal</keyword>
<feature type="chain" id="PRO_5017452999" evidence="7">
    <location>
        <begin position="20"/>
        <end position="148"/>
    </location>
</feature>
<dbReference type="GO" id="GO:0005783">
    <property type="term" value="C:endoplasmic reticulum"/>
    <property type="evidence" value="ECO:0007669"/>
    <property type="project" value="UniProtKB-SubCell"/>
</dbReference>
<evidence type="ECO:0000256" key="3">
    <source>
        <dbReference type="ARBA" id="ARBA00004370"/>
    </source>
</evidence>
<comment type="subcellular location">
    <subcellularLocation>
        <location evidence="2">Endoplasmic reticulum</location>
    </subcellularLocation>
    <subcellularLocation>
        <location evidence="3">Membrane</location>
    </subcellularLocation>
    <subcellularLocation>
        <location evidence="1">Mitochondrion</location>
    </subcellularLocation>
</comment>
<organism evidence="8 9">
    <name type="scientific">Aspergillus sclerotialis</name>
    <dbReference type="NCBI Taxonomy" id="2070753"/>
    <lineage>
        <taxon>Eukaryota</taxon>
        <taxon>Fungi</taxon>
        <taxon>Dikarya</taxon>
        <taxon>Ascomycota</taxon>
        <taxon>Pezizomycotina</taxon>
        <taxon>Eurotiomycetes</taxon>
        <taxon>Eurotiomycetidae</taxon>
        <taxon>Eurotiales</taxon>
        <taxon>Aspergillaceae</taxon>
        <taxon>Aspergillus</taxon>
        <taxon>Aspergillus subgen. Polypaecilum</taxon>
    </lineage>
</organism>